<sequence>MSELSGLFETQCEQLNNLLMLLDRELHLISAREPDELMRLVEEKNQLLDAIQKLDGDIAAYYAEHMTGDNKASLSDDEQRLLDENSRLLEQCKYNTSINEKAVEQGQLKLAHLRQLIMDVRAKESLTYDKSGATKGGTLGKGVSA</sequence>
<comment type="caution">
    <text evidence="5">The sequence shown here is derived from an EMBL/GenBank/DDBJ whole genome shotgun (WGS) entry which is preliminary data.</text>
</comment>
<dbReference type="Pfam" id="PF05130">
    <property type="entry name" value="FlgN"/>
    <property type="match status" value="1"/>
</dbReference>
<evidence type="ECO:0000256" key="1">
    <source>
        <dbReference type="ARBA" id="ARBA00002397"/>
    </source>
</evidence>
<gene>
    <name evidence="5" type="ORF">DRW07_16630</name>
</gene>
<evidence type="ECO:0000313" key="5">
    <source>
        <dbReference type="EMBL" id="RPJ64945.1"/>
    </source>
</evidence>
<dbReference type="Gene3D" id="1.20.58.300">
    <property type="entry name" value="FlgN-like"/>
    <property type="match status" value="1"/>
</dbReference>
<dbReference type="GO" id="GO:0044780">
    <property type="term" value="P:bacterial-type flagellum assembly"/>
    <property type="evidence" value="ECO:0007669"/>
    <property type="project" value="InterPro"/>
</dbReference>
<keyword evidence="3" id="KW-1005">Bacterial flagellum biogenesis</keyword>
<name>A0A3N5Y8Y1_9ALTE</name>
<dbReference type="OrthoDB" id="6322270at2"/>
<dbReference type="Proteomes" id="UP000275281">
    <property type="component" value="Unassembled WGS sequence"/>
</dbReference>
<dbReference type="EMBL" id="RPOK01000006">
    <property type="protein sequence ID" value="RPJ64945.1"/>
    <property type="molecule type" value="Genomic_DNA"/>
</dbReference>
<proteinExistence type="inferred from homology"/>
<dbReference type="InterPro" id="IPR007809">
    <property type="entry name" value="FlgN-like"/>
</dbReference>
<organism evidence="5 6">
    <name type="scientific">Alteromonas sediminis</name>
    <dbReference type="NCBI Taxonomy" id="2259342"/>
    <lineage>
        <taxon>Bacteria</taxon>
        <taxon>Pseudomonadati</taxon>
        <taxon>Pseudomonadota</taxon>
        <taxon>Gammaproteobacteria</taxon>
        <taxon>Alteromonadales</taxon>
        <taxon>Alteromonadaceae</taxon>
        <taxon>Alteromonas/Salinimonas group</taxon>
        <taxon>Alteromonas</taxon>
    </lineage>
</organism>
<dbReference type="RefSeq" id="WP_124029074.1">
    <property type="nucleotide sequence ID" value="NZ_JBHRSN010000013.1"/>
</dbReference>
<dbReference type="SUPFAM" id="SSF140566">
    <property type="entry name" value="FlgN-like"/>
    <property type="match status" value="1"/>
</dbReference>
<comment type="similarity">
    <text evidence="2">Belongs to the FlgN family.</text>
</comment>
<reference evidence="5 6" key="1">
    <citation type="submission" date="2018-11" db="EMBL/GenBank/DDBJ databases">
        <authorList>
            <person name="Ye M.-Q."/>
            <person name="Du Z.-J."/>
        </authorList>
    </citation>
    <scope>NUCLEOTIDE SEQUENCE [LARGE SCALE GENOMIC DNA]</scope>
    <source>
        <strain evidence="5 6">U0105</strain>
    </source>
</reference>
<accession>A0A3N5Y8Y1</accession>
<keyword evidence="6" id="KW-1185">Reference proteome</keyword>
<evidence type="ECO:0000256" key="4">
    <source>
        <dbReference type="SAM" id="Coils"/>
    </source>
</evidence>
<dbReference type="AlphaFoldDB" id="A0A3N5Y8Y1"/>
<evidence type="ECO:0000256" key="3">
    <source>
        <dbReference type="ARBA" id="ARBA00022795"/>
    </source>
</evidence>
<comment type="function">
    <text evidence="1">Required for the efficient initiation of filament assembly.</text>
</comment>
<keyword evidence="5" id="KW-0969">Cilium</keyword>
<feature type="coiled-coil region" evidence="4">
    <location>
        <begin position="37"/>
        <end position="91"/>
    </location>
</feature>
<keyword evidence="5" id="KW-0282">Flagellum</keyword>
<keyword evidence="4" id="KW-0175">Coiled coil</keyword>
<evidence type="ECO:0000313" key="6">
    <source>
        <dbReference type="Proteomes" id="UP000275281"/>
    </source>
</evidence>
<evidence type="ECO:0000256" key="2">
    <source>
        <dbReference type="ARBA" id="ARBA00007703"/>
    </source>
</evidence>
<dbReference type="InterPro" id="IPR036679">
    <property type="entry name" value="FlgN-like_sf"/>
</dbReference>
<protein>
    <submittedName>
        <fullName evidence="5">Flagellar protein FlgN</fullName>
    </submittedName>
</protein>
<keyword evidence="5" id="KW-0966">Cell projection</keyword>